<evidence type="ECO:0000313" key="5">
    <source>
        <dbReference type="EMBL" id="CAH0713574.1"/>
    </source>
</evidence>
<keyword evidence="6" id="KW-1185">Reference proteome</keyword>
<gene>
    <name evidence="5" type="ORF">BINO364_LOCUS724</name>
</gene>
<comment type="similarity">
    <text evidence="1">Belongs to the aldo/keto reductase family.</text>
</comment>
<dbReference type="EMBL" id="OV170221">
    <property type="protein sequence ID" value="CAH0713574.1"/>
    <property type="molecule type" value="Genomic_DNA"/>
</dbReference>
<name>A0A8J9XZN7_9NEOP</name>
<dbReference type="OrthoDB" id="416253at2759"/>
<evidence type="ECO:0000256" key="3">
    <source>
        <dbReference type="ARBA" id="ARBA00023002"/>
    </source>
</evidence>
<dbReference type="Proteomes" id="UP000838878">
    <property type="component" value="Chromosome 1"/>
</dbReference>
<dbReference type="FunFam" id="3.20.20.100:FF:000002">
    <property type="entry name" value="2,5-diketo-D-gluconic acid reductase A"/>
    <property type="match status" value="1"/>
</dbReference>
<dbReference type="GO" id="GO:0016616">
    <property type="term" value="F:oxidoreductase activity, acting on the CH-OH group of donors, NAD or NADP as acceptor"/>
    <property type="evidence" value="ECO:0007669"/>
    <property type="project" value="UniProtKB-ARBA"/>
</dbReference>
<proteinExistence type="inferred from homology"/>
<accession>A0A8J9XZN7</accession>
<protein>
    <recommendedName>
        <fullName evidence="4">NADP-dependent oxidoreductase domain-containing protein</fullName>
    </recommendedName>
</protein>
<evidence type="ECO:0000256" key="2">
    <source>
        <dbReference type="ARBA" id="ARBA00022857"/>
    </source>
</evidence>
<dbReference type="AlphaFoldDB" id="A0A8J9XZN7"/>
<keyword evidence="3" id="KW-0560">Oxidoreductase</keyword>
<dbReference type="PROSITE" id="PS00798">
    <property type="entry name" value="ALDOKETO_REDUCTASE_1"/>
    <property type="match status" value="2"/>
</dbReference>
<reference evidence="5" key="1">
    <citation type="submission" date="2021-12" db="EMBL/GenBank/DDBJ databases">
        <authorList>
            <person name="Martin H S."/>
        </authorList>
    </citation>
    <scope>NUCLEOTIDE SEQUENCE</scope>
</reference>
<feature type="domain" description="NADP-dependent oxidoreductase" evidence="4">
    <location>
        <begin position="251"/>
        <end position="495"/>
    </location>
</feature>
<dbReference type="PRINTS" id="PR00069">
    <property type="entry name" value="ALDKETRDTASE"/>
</dbReference>
<dbReference type="InterPro" id="IPR020471">
    <property type="entry name" value="AKR"/>
</dbReference>
<dbReference type="PROSITE" id="PS00062">
    <property type="entry name" value="ALDOKETO_REDUCTASE_2"/>
    <property type="match status" value="1"/>
</dbReference>
<keyword evidence="2" id="KW-0521">NADP</keyword>
<dbReference type="InterPro" id="IPR018170">
    <property type="entry name" value="Aldo/ket_reductase_CS"/>
</dbReference>
<evidence type="ECO:0000313" key="6">
    <source>
        <dbReference type="Proteomes" id="UP000838878"/>
    </source>
</evidence>
<dbReference type="Pfam" id="PF00248">
    <property type="entry name" value="Aldo_ket_red"/>
    <property type="match status" value="2"/>
</dbReference>
<feature type="domain" description="NADP-dependent oxidoreductase" evidence="4">
    <location>
        <begin position="47"/>
        <end position="114"/>
    </location>
</feature>
<sequence>MLFLILILVSVARANDFITVISESYSYVSYPDYRILNDGNIIPTLALGTFTPYKSERDPGVIEQAVITAIEAGYRHIDTAPLYCTEGEIGNAINNVTSRGIVTREELFITTKVNPTYTELELTAYCLREGIAVMSYGPYGFMVPRPFRNITARPPTFDDQTLKIIANKYGKSTKQVVLRYLVALSAKNQPKILLNDGNEMPIIAFGTFGRVGVSAKDQPKIRLNDGNEMPTIAFGTFGRIVDITTEVRQSVIWAVKAGYRHIDTAAVYLNEEEVGKAIKNVTTGGIVKREDLFITTKLDFGLNGSMVLSALNTSLNKLQLDYVDLYLIHIPNNWITLEEYDLVDTWKGMEEVKRMGLAKSIGVSNFNSSHINRLLTHNNIRPAVNQVEVNPTHASLDLVAYCQKEGIVVTSYAPMGFLVPRPFRDYAPPPLIDDPNLTSLSIKYGKTVRQILIRYLLDCGTVPISKSSNKNHIQENIDVFDFSLSKEDIYLLNEFNLNMKVYDFSIEIAEALVWYYYGMKVEDFFPS</sequence>
<dbReference type="PANTHER" id="PTHR43827:SF3">
    <property type="entry name" value="NADP-DEPENDENT OXIDOREDUCTASE DOMAIN-CONTAINING PROTEIN"/>
    <property type="match status" value="1"/>
</dbReference>
<feature type="non-terminal residue" evidence="5">
    <location>
        <position position="527"/>
    </location>
</feature>
<dbReference type="SUPFAM" id="SSF51430">
    <property type="entry name" value="NAD(P)-linked oxidoreductase"/>
    <property type="match status" value="2"/>
</dbReference>
<evidence type="ECO:0000259" key="4">
    <source>
        <dbReference type="Pfam" id="PF00248"/>
    </source>
</evidence>
<dbReference type="Gene3D" id="3.20.20.100">
    <property type="entry name" value="NADP-dependent oxidoreductase domain"/>
    <property type="match status" value="3"/>
</dbReference>
<dbReference type="InterPro" id="IPR036812">
    <property type="entry name" value="NAD(P)_OxRdtase_dom_sf"/>
</dbReference>
<evidence type="ECO:0000256" key="1">
    <source>
        <dbReference type="ARBA" id="ARBA00007905"/>
    </source>
</evidence>
<dbReference type="InterPro" id="IPR023210">
    <property type="entry name" value="NADP_OxRdtase_dom"/>
</dbReference>
<dbReference type="PANTHER" id="PTHR43827">
    <property type="entry name" value="2,5-DIKETO-D-GLUCONIC ACID REDUCTASE"/>
    <property type="match status" value="1"/>
</dbReference>
<organism evidence="5 6">
    <name type="scientific">Brenthis ino</name>
    <name type="common">lesser marbled fritillary</name>
    <dbReference type="NCBI Taxonomy" id="405034"/>
    <lineage>
        <taxon>Eukaryota</taxon>
        <taxon>Metazoa</taxon>
        <taxon>Ecdysozoa</taxon>
        <taxon>Arthropoda</taxon>
        <taxon>Hexapoda</taxon>
        <taxon>Insecta</taxon>
        <taxon>Pterygota</taxon>
        <taxon>Neoptera</taxon>
        <taxon>Endopterygota</taxon>
        <taxon>Lepidoptera</taxon>
        <taxon>Glossata</taxon>
        <taxon>Ditrysia</taxon>
        <taxon>Papilionoidea</taxon>
        <taxon>Nymphalidae</taxon>
        <taxon>Heliconiinae</taxon>
        <taxon>Argynnini</taxon>
        <taxon>Brenthis</taxon>
    </lineage>
</organism>